<evidence type="ECO:0000256" key="2">
    <source>
        <dbReference type="ARBA" id="ARBA00022723"/>
    </source>
</evidence>
<dbReference type="EMBL" id="LR215050">
    <property type="protein sequence ID" value="VEU82495.1"/>
    <property type="molecule type" value="Genomic_DNA"/>
</dbReference>
<evidence type="ECO:0000256" key="3">
    <source>
        <dbReference type="ARBA" id="ARBA00022777"/>
    </source>
</evidence>
<dbReference type="GO" id="GO:0046872">
    <property type="term" value="F:metal ion binding"/>
    <property type="evidence" value="ECO:0007669"/>
    <property type="project" value="UniProtKB-KW"/>
</dbReference>
<dbReference type="Pfam" id="PF00294">
    <property type="entry name" value="PfkB"/>
    <property type="match status" value="1"/>
</dbReference>
<dbReference type="STRING" id="1408416.GCA_000702765_00974"/>
<proteinExistence type="predicted"/>
<feature type="domain" description="Carbohydrate kinase PfkB" evidence="4">
    <location>
        <begin position="1"/>
        <end position="250"/>
    </location>
</feature>
<evidence type="ECO:0000313" key="6">
    <source>
        <dbReference type="Proteomes" id="UP000290909"/>
    </source>
</evidence>
<dbReference type="KEGG" id="ahk:NCTC10172_00506"/>
<dbReference type="InterPro" id="IPR029056">
    <property type="entry name" value="Ribokinase-like"/>
</dbReference>
<dbReference type="AlphaFoldDB" id="A0A449BJ54"/>
<organism evidence="5 6">
    <name type="scientific">Acholeplasma hippikon</name>
    <dbReference type="NCBI Taxonomy" id="264636"/>
    <lineage>
        <taxon>Bacteria</taxon>
        <taxon>Bacillati</taxon>
        <taxon>Mycoplasmatota</taxon>
        <taxon>Mollicutes</taxon>
        <taxon>Acholeplasmatales</taxon>
        <taxon>Acholeplasmataceae</taxon>
        <taxon>Acholeplasma</taxon>
    </lineage>
</organism>
<sequence length="292" mass="32621">MKKIVVIGGTNIDLLAHTFDQVVLEDSNPGYINKSFGGVARNIAENLARLGMDVTLLTALGKDAMSFVSLAKRINLKLSYQQISQTPTYLAVHNKNGEMVVAVSAMEEFEKLNENFILKHSKLIEDADIVVLDANLSESALSFLFKNYKKTYYVDLISSHKAYKFLPYISKIHTLKINEVEGKKISNKENPYDIGQELLNQGLKSVYLTLGKNGAYNFTNKQTDFYQKSFESKMQNDTGAGDAFFAGVIFAEQENINPLKTGTILAHMTLQTKDTVNKKIKPSLVMSLVKEK</sequence>
<evidence type="ECO:0000256" key="1">
    <source>
        <dbReference type="ARBA" id="ARBA00022679"/>
    </source>
</evidence>
<keyword evidence="2" id="KW-0479">Metal-binding</keyword>
<dbReference type="GO" id="GO:0050225">
    <property type="term" value="F:pseudouridine kinase activity"/>
    <property type="evidence" value="ECO:0007669"/>
    <property type="project" value="UniProtKB-EC"/>
</dbReference>
<keyword evidence="6" id="KW-1185">Reference proteome</keyword>
<dbReference type="InterPro" id="IPR011611">
    <property type="entry name" value="PfkB_dom"/>
</dbReference>
<accession>A0A449BJ54</accession>
<dbReference type="Proteomes" id="UP000290909">
    <property type="component" value="Chromosome"/>
</dbReference>
<reference evidence="5 6" key="1">
    <citation type="submission" date="2019-01" db="EMBL/GenBank/DDBJ databases">
        <authorList>
            <consortium name="Pathogen Informatics"/>
        </authorList>
    </citation>
    <scope>NUCLEOTIDE SEQUENCE [LARGE SCALE GENOMIC DNA]</scope>
    <source>
        <strain evidence="5 6">NCTC10172</strain>
    </source>
</reference>
<evidence type="ECO:0000259" key="4">
    <source>
        <dbReference type="Pfam" id="PF00294"/>
    </source>
</evidence>
<dbReference type="InterPro" id="IPR002173">
    <property type="entry name" value="Carboh/pur_kinase_PfkB_CS"/>
</dbReference>
<dbReference type="PANTHER" id="PTHR42909:SF1">
    <property type="entry name" value="CARBOHYDRATE KINASE PFKB DOMAIN-CONTAINING PROTEIN"/>
    <property type="match status" value="1"/>
</dbReference>
<dbReference type="RefSeq" id="WP_035369415.1">
    <property type="nucleotide sequence ID" value="NZ_LR215050.1"/>
</dbReference>
<dbReference type="GO" id="GO:0005737">
    <property type="term" value="C:cytoplasm"/>
    <property type="evidence" value="ECO:0007669"/>
    <property type="project" value="TreeGrafter"/>
</dbReference>
<evidence type="ECO:0000313" key="5">
    <source>
        <dbReference type="EMBL" id="VEU82495.1"/>
    </source>
</evidence>
<gene>
    <name evidence="5" type="primary">psuK</name>
    <name evidence="5" type="ORF">NCTC10172_00506</name>
</gene>
<dbReference type="SUPFAM" id="SSF53613">
    <property type="entry name" value="Ribokinase-like"/>
    <property type="match status" value="1"/>
</dbReference>
<name>A0A449BJ54_9MOLU</name>
<dbReference type="Gene3D" id="3.40.1190.20">
    <property type="match status" value="1"/>
</dbReference>
<dbReference type="CDD" id="cd01941">
    <property type="entry name" value="YeiC_kinase_like"/>
    <property type="match status" value="1"/>
</dbReference>
<dbReference type="PROSITE" id="PS00583">
    <property type="entry name" value="PFKB_KINASES_1"/>
    <property type="match status" value="1"/>
</dbReference>
<dbReference type="GO" id="GO:0004730">
    <property type="term" value="F:pseudouridylate synthase activity"/>
    <property type="evidence" value="ECO:0007669"/>
    <property type="project" value="TreeGrafter"/>
</dbReference>
<keyword evidence="3 5" id="KW-0418">Kinase</keyword>
<dbReference type="PANTHER" id="PTHR42909">
    <property type="entry name" value="ZGC:136858"/>
    <property type="match status" value="1"/>
</dbReference>
<keyword evidence="1 5" id="KW-0808">Transferase</keyword>
<dbReference type="EC" id="2.7.1.83" evidence="5"/>
<protein>
    <submittedName>
        <fullName evidence="5">Pseudouridine kinase</fullName>
        <ecNumber evidence="5">2.7.1.83</ecNumber>
    </submittedName>
</protein>
<dbReference type="GO" id="GO:0016798">
    <property type="term" value="F:hydrolase activity, acting on glycosyl bonds"/>
    <property type="evidence" value="ECO:0007669"/>
    <property type="project" value="TreeGrafter"/>
</dbReference>